<dbReference type="Proteomes" id="UP000789342">
    <property type="component" value="Unassembled WGS sequence"/>
</dbReference>
<evidence type="ECO:0000313" key="1">
    <source>
        <dbReference type="EMBL" id="CAG8451060.1"/>
    </source>
</evidence>
<protein>
    <submittedName>
        <fullName evidence="1">7386_t:CDS:1</fullName>
    </submittedName>
</protein>
<organism evidence="1 2">
    <name type="scientific">Acaulospora morrowiae</name>
    <dbReference type="NCBI Taxonomy" id="94023"/>
    <lineage>
        <taxon>Eukaryota</taxon>
        <taxon>Fungi</taxon>
        <taxon>Fungi incertae sedis</taxon>
        <taxon>Mucoromycota</taxon>
        <taxon>Glomeromycotina</taxon>
        <taxon>Glomeromycetes</taxon>
        <taxon>Diversisporales</taxon>
        <taxon>Acaulosporaceae</taxon>
        <taxon>Acaulospora</taxon>
    </lineage>
</organism>
<reference evidence="1" key="1">
    <citation type="submission" date="2021-06" db="EMBL/GenBank/DDBJ databases">
        <authorList>
            <person name="Kallberg Y."/>
            <person name="Tangrot J."/>
            <person name="Rosling A."/>
        </authorList>
    </citation>
    <scope>NUCLEOTIDE SEQUENCE</scope>
    <source>
        <strain evidence="1">CL551</strain>
    </source>
</reference>
<accession>A0A9N8VHM7</accession>
<proteinExistence type="predicted"/>
<keyword evidence="2" id="KW-1185">Reference proteome</keyword>
<dbReference type="EMBL" id="CAJVPV010000316">
    <property type="protein sequence ID" value="CAG8451060.1"/>
    <property type="molecule type" value="Genomic_DNA"/>
</dbReference>
<name>A0A9N8VHM7_9GLOM</name>
<comment type="caution">
    <text evidence="1">The sequence shown here is derived from an EMBL/GenBank/DDBJ whole genome shotgun (WGS) entry which is preliminary data.</text>
</comment>
<evidence type="ECO:0000313" key="2">
    <source>
        <dbReference type="Proteomes" id="UP000789342"/>
    </source>
</evidence>
<dbReference type="AlphaFoldDB" id="A0A9N8VHM7"/>
<sequence>MVRYLLPIFNDTPEENSEDFIRDLKRYTIASQINIVPGAGQAGGRAKLDSLYKLYLTVLNNGGLIDINANQFCEKALVVRNNAGGDNTIIEANIIPAEVWDKN</sequence>
<gene>
    <name evidence="1" type="ORF">AMORRO_LOCUS898</name>
</gene>